<dbReference type="PANTHER" id="PTHR24113:SF15">
    <property type="entry name" value="NACHT DOMAIN-CONTAINING PROTEIN"/>
    <property type="match status" value="1"/>
</dbReference>
<protein>
    <submittedName>
        <fullName evidence="3">Ribonuclease inhibitor</fullName>
    </submittedName>
</protein>
<dbReference type="GO" id="GO:0031267">
    <property type="term" value="F:small GTPase binding"/>
    <property type="evidence" value="ECO:0007669"/>
    <property type="project" value="TreeGrafter"/>
</dbReference>
<feature type="region of interest" description="Disordered" evidence="1">
    <location>
        <begin position="25"/>
        <end position="52"/>
    </location>
</feature>
<name>A0A1Q9D0Z2_SYMMI</name>
<dbReference type="Pfam" id="PF13516">
    <property type="entry name" value="LRR_6"/>
    <property type="match status" value="1"/>
</dbReference>
<reference evidence="3 4" key="1">
    <citation type="submission" date="2016-02" db="EMBL/GenBank/DDBJ databases">
        <title>Genome analysis of coral dinoflagellate symbionts highlights evolutionary adaptations to a symbiotic lifestyle.</title>
        <authorList>
            <person name="Aranda M."/>
            <person name="Li Y."/>
            <person name="Liew Y.J."/>
            <person name="Baumgarten S."/>
            <person name="Simakov O."/>
            <person name="Wilson M."/>
            <person name="Piel J."/>
            <person name="Ashoor H."/>
            <person name="Bougouffa S."/>
            <person name="Bajic V.B."/>
            <person name="Ryu T."/>
            <person name="Ravasi T."/>
            <person name="Bayer T."/>
            <person name="Micklem G."/>
            <person name="Kim H."/>
            <person name="Bhak J."/>
            <person name="Lajeunesse T.C."/>
            <person name="Voolstra C.R."/>
        </authorList>
    </citation>
    <scope>NUCLEOTIDE SEQUENCE [LARGE SCALE GENOMIC DNA]</scope>
    <source>
        <strain evidence="3 4">CCMP2467</strain>
    </source>
</reference>
<accession>A0A1Q9D0Z2</accession>
<dbReference type="AlphaFoldDB" id="A0A1Q9D0Z2"/>
<dbReference type="InterPro" id="IPR027038">
    <property type="entry name" value="RanGap"/>
</dbReference>
<keyword evidence="2" id="KW-0472">Membrane</keyword>
<feature type="transmembrane region" description="Helical" evidence="2">
    <location>
        <begin position="351"/>
        <end position="371"/>
    </location>
</feature>
<dbReference type="GO" id="GO:0048471">
    <property type="term" value="C:perinuclear region of cytoplasm"/>
    <property type="evidence" value="ECO:0007669"/>
    <property type="project" value="TreeGrafter"/>
</dbReference>
<dbReference type="SUPFAM" id="SSF52047">
    <property type="entry name" value="RNI-like"/>
    <property type="match status" value="1"/>
</dbReference>
<dbReference type="Gene3D" id="3.80.10.10">
    <property type="entry name" value="Ribonuclease Inhibitor"/>
    <property type="match status" value="1"/>
</dbReference>
<dbReference type="EMBL" id="LSRX01000791">
    <property type="protein sequence ID" value="OLP88840.1"/>
    <property type="molecule type" value="Genomic_DNA"/>
</dbReference>
<dbReference type="GO" id="GO:0006913">
    <property type="term" value="P:nucleocytoplasmic transport"/>
    <property type="evidence" value="ECO:0007669"/>
    <property type="project" value="TreeGrafter"/>
</dbReference>
<keyword evidence="2" id="KW-1133">Transmembrane helix</keyword>
<organism evidence="3 4">
    <name type="scientific">Symbiodinium microadriaticum</name>
    <name type="common">Dinoflagellate</name>
    <name type="synonym">Zooxanthella microadriatica</name>
    <dbReference type="NCBI Taxonomy" id="2951"/>
    <lineage>
        <taxon>Eukaryota</taxon>
        <taxon>Sar</taxon>
        <taxon>Alveolata</taxon>
        <taxon>Dinophyceae</taxon>
        <taxon>Suessiales</taxon>
        <taxon>Symbiodiniaceae</taxon>
        <taxon>Symbiodinium</taxon>
    </lineage>
</organism>
<evidence type="ECO:0000313" key="4">
    <source>
        <dbReference type="Proteomes" id="UP000186817"/>
    </source>
</evidence>
<feature type="compositionally biased region" description="Polar residues" evidence="1">
    <location>
        <begin position="27"/>
        <end position="38"/>
    </location>
</feature>
<keyword evidence="2" id="KW-0812">Transmembrane</keyword>
<evidence type="ECO:0000256" key="2">
    <source>
        <dbReference type="SAM" id="Phobius"/>
    </source>
</evidence>
<dbReference type="InterPro" id="IPR032675">
    <property type="entry name" value="LRR_dom_sf"/>
</dbReference>
<dbReference type="SMART" id="SM00368">
    <property type="entry name" value="LRR_RI"/>
    <property type="match status" value="5"/>
</dbReference>
<keyword evidence="4" id="KW-1185">Reference proteome</keyword>
<dbReference type="OrthoDB" id="120976at2759"/>
<proteinExistence type="predicted"/>
<dbReference type="InterPro" id="IPR001611">
    <property type="entry name" value="Leu-rich_rpt"/>
</dbReference>
<comment type="caution">
    <text evidence="3">The sequence shown here is derived from an EMBL/GenBank/DDBJ whole genome shotgun (WGS) entry which is preliminary data.</text>
</comment>
<sequence length="797" mass="84542">MPAYGFYRVLKSAPDTFSKHHLAPSTLLATGPSSSGQGQADPEEPAARQHSKAAANWSGLFRKVNNLNNTQSSWTEGFASARRHEPAKRFSNAKGVCQTKALREAWRSTASLDAALRQQLTNGEGWESLSLIIKELGASLPLSEALQMGRQRLPAEFQVSEDPAALLRAAGEDAGAGTSAHFRLHGQEWDPEASACRHKNVPCHALPLAMSSEENETETQTTTSATQTTTGTVVENPPNCALYARNCNGCFVKGCRYCQVSPESWNFGDSSPPVALDYVCVAQHYQCIDLLQLRTDVKSVVPVAVTGCGSLEPPRAMTTPRPTTTTAYVAKDLGILSSSGGDAPWPDEWSVAVWLAIILVSGFILGFCCYVGRRCRRSLQRVHVAPQSALDSRMFKSKGGSVQWDFAKAGVVNVSDLEAAKRALAAALRSEASSEALPSRGRCLTFWASNYLRVAVLSELDVLLATYPILTISFDADWRRSDNATIEALAKLLLRHRGRCKFRTGGSQPLALPAATLATISSCGEALAASHTEVDSVSFERGPKDEAPCSASLAGLRLSSQEVIFHRHPLGDQGCSLVCGFVKSWGARLQICRLVECGFGDLAAAGVARLLADARQPASGLRELNLSANKFGNGGAAELADALPRLDSLEKLLLERNKIGVLGAKALAARLPRSNVRELVMGTHLGGNPLGEEGVQALATALDDAMPRAAANRATRLQALALEDCGVGQAGAKALAEYIPKSVLQALSVARGHLADDDATAVLLALPGSISFLDLSGNELSDLTASIAGEASQAAPG</sequence>
<dbReference type="GO" id="GO:0005096">
    <property type="term" value="F:GTPase activator activity"/>
    <property type="evidence" value="ECO:0007669"/>
    <property type="project" value="InterPro"/>
</dbReference>
<dbReference type="PANTHER" id="PTHR24113">
    <property type="entry name" value="RAN GTPASE-ACTIVATING PROTEIN 1"/>
    <property type="match status" value="1"/>
</dbReference>
<dbReference type="GO" id="GO:0005829">
    <property type="term" value="C:cytosol"/>
    <property type="evidence" value="ECO:0007669"/>
    <property type="project" value="TreeGrafter"/>
</dbReference>
<dbReference type="Proteomes" id="UP000186817">
    <property type="component" value="Unassembled WGS sequence"/>
</dbReference>
<gene>
    <name evidence="3" type="primary">Rnh1</name>
    <name evidence="3" type="ORF">AK812_SmicGene29763</name>
</gene>
<evidence type="ECO:0000256" key="1">
    <source>
        <dbReference type="SAM" id="MobiDB-lite"/>
    </source>
</evidence>
<evidence type="ECO:0000313" key="3">
    <source>
        <dbReference type="EMBL" id="OLP88840.1"/>
    </source>
</evidence>
<dbReference type="GO" id="GO:0005634">
    <property type="term" value="C:nucleus"/>
    <property type="evidence" value="ECO:0007669"/>
    <property type="project" value="TreeGrafter"/>
</dbReference>